<organism evidence="1 2">
    <name type="scientific">Hymenobacter volaticus</name>
    <dbReference type="NCBI Taxonomy" id="2932254"/>
    <lineage>
        <taxon>Bacteria</taxon>
        <taxon>Pseudomonadati</taxon>
        <taxon>Bacteroidota</taxon>
        <taxon>Cytophagia</taxon>
        <taxon>Cytophagales</taxon>
        <taxon>Hymenobacteraceae</taxon>
        <taxon>Hymenobacter</taxon>
    </lineage>
</organism>
<evidence type="ECO:0000313" key="2">
    <source>
        <dbReference type="Proteomes" id="UP000830401"/>
    </source>
</evidence>
<evidence type="ECO:0000313" key="1">
    <source>
        <dbReference type="EMBL" id="UOQ65446.1"/>
    </source>
</evidence>
<name>A0ABY4G3T1_9BACT</name>
<dbReference type="Proteomes" id="UP000830401">
    <property type="component" value="Chromosome"/>
</dbReference>
<sequence length="126" mass="13732">MPTSLLFRLLLTVALWLSAWLTVHATHVLGGELTYTHIEGSASQYQVLTRIYARDPTLGVPDQPFIILNFASNGCSGPTPGSFSMRVNRMQPSSKRLGCAGLALYLIGEYETIVTLPQANGKSVQH</sequence>
<dbReference type="RefSeq" id="WP_245119453.1">
    <property type="nucleotide sequence ID" value="NZ_CP095061.1"/>
</dbReference>
<reference evidence="1" key="1">
    <citation type="submission" date="2022-04" db="EMBL/GenBank/DDBJ databases">
        <title>Hymenobacter sp. isolated from the air.</title>
        <authorList>
            <person name="Won M."/>
            <person name="Lee C.-M."/>
            <person name="Woen H.-Y."/>
            <person name="Kwon S.-W."/>
        </authorList>
    </citation>
    <scope>NUCLEOTIDE SEQUENCE</scope>
    <source>
        <strain evidence="1">5420S-77</strain>
    </source>
</reference>
<protein>
    <submittedName>
        <fullName evidence="1">Uncharacterized protein</fullName>
    </submittedName>
</protein>
<proteinExistence type="predicted"/>
<gene>
    <name evidence="1" type="ORF">MUN86_18120</name>
</gene>
<accession>A0ABY4G3T1</accession>
<keyword evidence="2" id="KW-1185">Reference proteome</keyword>
<dbReference type="EMBL" id="CP095061">
    <property type="protein sequence ID" value="UOQ65446.1"/>
    <property type="molecule type" value="Genomic_DNA"/>
</dbReference>